<dbReference type="GO" id="GO:0005737">
    <property type="term" value="C:cytoplasm"/>
    <property type="evidence" value="ECO:0007669"/>
    <property type="project" value="TreeGrafter"/>
</dbReference>
<proteinExistence type="inferred from homology"/>
<evidence type="ECO:0000313" key="8">
    <source>
        <dbReference type="EMBL" id="OWF35344.1"/>
    </source>
</evidence>
<evidence type="ECO:0000256" key="6">
    <source>
        <dbReference type="PIRSR" id="PIRSR602129-50"/>
    </source>
</evidence>
<dbReference type="PANTHER" id="PTHR45677">
    <property type="entry name" value="GLUTAMATE DECARBOXYLASE-RELATED"/>
    <property type="match status" value="1"/>
</dbReference>
<reference evidence="8 9" key="1">
    <citation type="journal article" date="2017" name="Nat. Ecol. Evol.">
        <title>Scallop genome provides insights into evolution of bilaterian karyotype and development.</title>
        <authorList>
            <person name="Wang S."/>
            <person name="Zhang J."/>
            <person name="Jiao W."/>
            <person name="Li J."/>
            <person name="Xun X."/>
            <person name="Sun Y."/>
            <person name="Guo X."/>
            <person name="Huan P."/>
            <person name="Dong B."/>
            <person name="Zhang L."/>
            <person name="Hu X."/>
            <person name="Sun X."/>
            <person name="Wang J."/>
            <person name="Zhao C."/>
            <person name="Wang Y."/>
            <person name="Wang D."/>
            <person name="Huang X."/>
            <person name="Wang R."/>
            <person name="Lv J."/>
            <person name="Li Y."/>
            <person name="Zhang Z."/>
            <person name="Liu B."/>
            <person name="Lu W."/>
            <person name="Hui Y."/>
            <person name="Liang J."/>
            <person name="Zhou Z."/>
            <person name="Hou R."/>
            <person name="Li X."/>
            <person name="Liu Y."/>
            <person name="Li H."/>
            <person name="Ning X."/>
            <person name="Lin Y."/>
            <person name="Zhao L."/>
            <person name="Xing Q."/>
            <person name="Dou J."/>
            <person name="Li Y."/>
            <person name="Mao J."/>
            <person name="Guo H."/>
            <person name="Dou H."/>
            <person name="Li T."/>
            <person name="Mu C."/>
            <person name="Jiang W."/>
            <person name="Fu Q."/>
            <person name="Fu X."/>
            <person name="Miao Y."/>
            <person name="Liu J."/>
            <person name="Yu Q."/>
            <person name="Li R."/>
            <person name="Liao H."/>
            <person name="Li X."/>
            <person name="Kong Y."/>
            <person name="Jiang Z."/>
            <person name="Chourrout D."/>
            <person name="Li R."/>
            <person name="Bao Z."/>
        </authorList>
    </citation>
    <scope>NUCLEOTIDE SEQUENCE [LARGE SCALE GENOMIC DNA]</scope>
    <source>
        <strain evidence="8 9">PY_sf001</strain>
    </source>
</reference>
<evidence type="ECO:0000256" key="1">
    <source>
        <dbReference type="ARBA" id="ARBA00001933"/>
    </source>
</evidence>
<comment type="caution">
    <text evidence="8">The sequence shown here is derived from an EMBL/GenBank/DDBJ whole genome shotgun (WGS) entry which is preliminary data.</text>
</comment>
<keyword evidence="5 7" id="KW-0456">Lyase</keyword>
<organism evidence="8 9">
    <name type="scientific">Mizuhopecten yessoensis</name>
    <name type="common">Japanese scallop</name>
    <name type="synonym">Patinopecten yessoensis</name>
    <dbReference type="NCBI Taxonomy" id="6573"/>
    <lineage>
        <taxon>Eukaryota</taxon>
        <taxon>Metazoa</taxon>
        <taxon>Spiralia</taxon>
        <taxon>Lophotrochozoa</taxon>
        <taxon>Mollusca</taxon>
        <taxon>Bivalvia</taxon>
        <taxon>Autobranchia</taxon>
        <taxon>Pteriomorphia</taxon>
        <taxon>Pectinida</taxon>
        <taxon>Pectinoidea</taxon>
        <taxon>Pectinidae</taxon>
        <taxon>Mizuhopecten</taxon>
    </lineage>
</organism>
<dbReference type="EMBL" id="NEDP02076732">
    <property type="protein sequence ID" value="OWF35344.1"/>
    <property type="molecule type" value="Genomic_DNA"/>
</dbReference>
<dbReference type="InterPro" id="IPR002129">
    <property type="entry name" value="PyrdxlP-dep_de-COase"/>
</dbReference>
<dbReference type="GO" id="GO:0030170">
    <property type="term" value="F:pyridoxal phosphate binding"/>
    <property type="evidence" value="ECO:0007669"/>
    <property type="project" value="InterPro"/>
</dbReference>
<keyword evidence="3" id="KW-0210">Decarboxylase</keyword>
<gene>
    <name evidence="8" type="ORF">KP79_PYT03912</name>
</gene>
<dbReference type="Pfam" id="PF00282">
    <property type="entry name" value="Pyridoxal_deC"/>
    <property type="match status" value="1"/>
</dbReference>
<evidence type="ECO:0000256" key="5">
    <source>
        <dbReference type="ARBA" id="ARBA00023239"/>
    </source>
</evidence>
<dbReference type="AlphaFoldDB" id="A0A210PFS5"/>
<dbReference type="OrthoDB" id="392571at2759"/>
<dbReference type="GO" id="GO:0019752">
    <property type="term" value="P:carboxylic acid metabolic process"/>
    <property type="evidence" value="ECO:0007669"/>
    <property type="project" value="InterPro"/>
</dbReference>
<evidence type="ECO:0000313" key="9">
    <source>
        <dbReference type="Proteomes" id="UP000242188"/>
    </source>
</evidence>
<dbReference type="InterPro" id="IPR015421">
    <property type="entry name" value="PyrdxlP-dep_Trfase_major"/>
</dbReference>
<keyword evidence="9" id="KW-1185">Reference proteome</keyword>
<dbReference type="SUPFAM" id="SSF53383">
    <property type="entry name" value="PLP-dependent transferases"/>
    <property type="match status" value="1"/>
</dbReference>
<dbReference type="Gene3D" id="3.40.640.10">
    <property type="entry name" value="Type I PLP-dependent aspartate aminotransferase-like (Major domain)"/>
    <property type="match status" value="1"/>
</dbReference>
<evidence type="ECO:0000256" key="4">
    <source>
        <dbReference type="ARBA" id="ARBA00022898"/>
    </source>
</evidence>
<dbReference type="GO" id="GO:0016831">
    <property type="term" value="F:carboxy-lyase activity"/>
    <property type="evidence" value="ECO:0007669"/>
    <property type="project" value="UniProtKB-KW"/>
</dbReference>
<comment type="cofactor">
    <cofactor evidence="1 6 7">
        <name>pyridoxal 5'-phosphate</name>
        <dbReference type="ChEBI" id="CHEBI:597326"/>
    </cofactor>
</comment>
<evidence type="ECO:0000256" key="3">
    <source>
        <dbReference type="ARBA" id="ARBA00022793"/>
    </source>
</evidence>
<dbReference type="PANTHER" id="PTHR45677:SF8">
    <property type="entry name" value="CYSTEINE SULFINIC ACID DECARBOXYLASE"/>
    <property type="match status" value="1"/>
</dbReference>
<dbReference type="Gene3D" id="3.90.1150.170">
    <property type="match status" value="1"/>
</dbReference>
<comment type="similarity">
    <text evidence="2 7">Belongs to the group II decarboxylase family.</text>
</comment>
<name>A0A210PFS5_MIZYE</name>
<dbReference type="Proteomes" id="UP000242188">
    <property type="component" value="Unassembled WGS sequence"/>
</dbReference>
<protein>
    <submittedName>
        <fullName evidence="8">Cysteine sulfinic acid decarboxylase</fullName>
    </submittedName>
</protein>
<keyword evidence="4 6" id="KW-0663">Pyridoxal phosphate</keyword>
<dbReference type="STRING" id="6573.A0A210PFS5"/>
<feature type="modified residue" description="N6-(pyridoxal phosphate)lysine" evidence="6">
    <location>
        <position position="333"/>
    </location>
</feature>
<sequence length="523" mass="59393">MFRHIIRQLPPRLLRLTDRHVIANSVTKNQRTMAYINKPFTDPSMKEFLDKFYKLMSSEAIEAEENVNSKVCNFVQPQELEKLLDLNIQDGPTSNERLLELSSDLIKYSVKTGHPRFYNQLYSGKDPYSMAGAWLTDALSTNLHTYEVAPVFVILEKYMMKKMCSVFGFPNGDGVFCPGGSYSNILALHVARYQTNPSLKQTGNFGSKVMTMFTHSDAHYSLAKGSSFLGLGMDNLIRVNTDDIGRMCPTDLDKKLTEQKTKGTQPVFVMATCGSTVLGSYDDLNAIADVCQKHSVWMHVDAAWGGSAILSAKHHSLMSGVERADSVAWNQHKMSGVPIQCSTLLMKEKGLLEQCNSFHAEYLFQPDKCYDTSYDIGDKTIQCGRKADVLKLWMQWKAYGDKGMEARVDHAFEMAKYLTQKVKETEGFRLVLPEFQCTNISFWYIPPRLRGKEENTDWWKEVAKVAPQIKTKMMMEGTMMTAYQPLSSKGLVNFFRIIIENPLCDRSGMDFIVKEIDRLGRNL</sequence>
<evidence type="ECO:0000256" key="2">
    <source>
        <dbReference type="ARBA" id="ARBA00009533"/>
    </source>
</evidence>
<accession>A0A210PFS5</accession>
<evidence type="ECO:0000256" key="7">
    <source>
        <dbReference type="RuleBase" id="RU000382"/>
    </source>
</evidence>
<dbReference type="InterPro" id="IPR015424">
    <property type="entry name" value="PyrdxlP-dep_Trfase"/>
</dbReference>